<proteinExistence type="inferred from homology"/>
<dbReference type="Gene3D" id="4.10.520.10">
    <property type="entry name" value="IHF-like DNA-binding proteins"/>
    <property type="match status" value="1"/>
</dbReference>
<dbReference type="InterPro" id="IPR010992">
    <property type="entry name" value="IHF-like_DNA-bd_dom_sf"/>
</dbReference>
<reference evidence="3 4" key="1">
    <citation type="submission" date="2024-02" db="EMBL/GenBank/DDBJ databases">
        <title>Roseovarius strain W115 nov., isolated from a marine algae.</title>
        <authorList>
            <person name="Lee M.W."/>
            <person name="Lee J.K."/>
            <person name="Kim J.M."/>
            <person name="Choi D.G."/>
            <person name="Baek J.H."/>
            <person name="Bayburt H."/>
            <person name="Jung J.J."/>
            <person name="Han D.M."/>
            <person name="Jeon C.O."/>
        </authorList>
    </citation>
    <scope>NUCLEOTIDE SEQUENCE [LARGE SCALE GENOMIC DNA]</scope>
    <source>
        <strain evidence="3 4">W115</strain>
    </source>
</reference>
<comment type="similarity">
    <text evidence="1">Belongs to the bacterial histone-like protein family.</text>
</comment>
<dbReference type="EMBL" id="CP146606">
    <property type="protein sequence ID" value="WYK18269.1"/>
    <property type="molecule type" value="Genomic_DNA"/>
</dbReference>
<name>A0ABZ2TF32_9RHOB</name>
<keyword evidence="2 3" id="KW-0238">DNA-binding</keyword>
<evidence type="ECO:0000313" key="4">
    <source>
        <dbReference type="Proteomes" id="UP001281305"/>
    </source>
</evidence>
<dbReference type="GO" id="GO:0003677">
    <property type="term" value="F:DNA binding"/>
    <property type="evidence" value="ECO:0007669"/>
    <property type="project" value="UniProtKB-KW"/>
</dbReference>
<dbReference type="InterPro" id="IPR000119">
    <property type="entry name" value="Hist_DNA-bd"/>
</dbReference>
<gene>
    <name evidence="3" type="ORF">RZS32_018165</name>
</gene>
<keyword evidence="4" id="KW-1185">Reference proteome</keyword>
<protein>
    <submittedName>
        <fullName evidence="3">HU family DNA-binding protein</fullName>
    </submittedName>
</protein>
<organism evidence="3 4">
    <name type="scientific">Roseovarius rhodophyticola</name>
    <dbReference type="NCBI Taxonomy" id="3080827"/>
    <lineage>
        <taxon>Bacteria</taxon>
        <taxon>Pseudomonadati</taxon>
        <taxon>Pseudomonadota</taxon>
        <taxon>Alphaproteobacteria</taxon>
        <taxon>Rhodobacterales</taxon>
        <taxon>Roseobacteraceae</taxon>
        <taxon>Roseovarius</taxon>
    </lineage>
</organism>
<dbReference type="Proteomes" id="UP001281305">
    <property type="component" value="Chromosome"/>
</dbReference>
<dbReference type="Pfam" id="PF00216">
    <property type="entry name" value="Bac_DNA_binding"/>
    <property type="match status" value="1"/>
</dbReference>
<evidence type="ECO:0000313" key="3">
    <source>
        <dbReference type="EMBL" id="WYK18269.1"/>
    </source>
</evidence>
<evidence type="ECO:0000256" key="1">
    <source>
        <dbReference type="ARBA" id="ARBA00010529"/>
    </source>
</evidence>
<evidence type="ECO:0000256" key="2">
    <source>
        <dbReference type="ARBA" id="ARBA00023125"/>
    </source>
</evidence>
<dbReference type="SUPFAM" id="SSF47729">
    <property type="entry name" value="IHF-like DNA-binding proteins"/>
    <property type="match status" value="1"/>
</dbReference>
<sequence>MQTEMKRKELVEEVSRRAELPKHKVKPVVEAMIAVMGEAVAEGRTMNLQPLGRMVHKRRKETPNADISVVRIRQVKQQN</sequence>
<dbReference type="RefSeq" id="WP_339106745.1">
    <property type="nucleotide sequence ID" value="NZ_CP146606.1"/>
</dbReference>
<accession>A0ABZ2TF32</accession>